<reference evidence="2 3" key="1">
    <citation type="submission" date="2019-05" db="EMBL/GenBank/DDBJ databases">
        <title>Another draft genome of Portunus trituberculatus and its Hox gene families provides insights of decapod evolution.</title>
        <authorList>
            <person name="Jeong J.-H."/>
            <person name="Song I."/>
            <person name="Kim S."/>
            <person name="Choi T."/>
            <person name="Kim D."/>
            <person name="Ryu S."/>
            <person name="Kim W."/>
        </authorList>
    </citation>
    <scope>NUCLEOTIDE SEQUENCE [LARGE SCALE GENOMIC DNA]</scope>
    <source>
        <tissue evidence="2">Muscle</tissue>
    </source>
</reference>
<evidence type="ECO:0000256" key="1">
    <source>
        <dbReference type="SAM" id="MobiDB-lite"/>
    </source>
</evidence>
<evidence type="ECO:0000313" key="2">
    <source>
        <dbReference type="EMBL" id="MPC46528.1"/>
    </source>
</evidence>
<dbReference type="EMBL" id="VSRR010007255">
    <property type="protein sequence ID" value="MPC46528.1"/>
    <property type="molecule type" value="Genomic_DNA"/>
</dbReference>
<dbReference type="AlphaFoldDB" id="A0A5B7FNN9"/>
<organism evidence="2 3">
    <name type="scientific">Portunus trituberculatus</name>
    <name type="common">Swimming crab</name>
    <name type="synonym">Neptunus trituberculatus</name>
    <dbReference type="NCBI Taxonomy" id="210409"/>
    <lineage>
        <taxon>Eukaryota</taxon>
        <taxon>Metazoa</taxon>
        <taxon>Ecdysozoa</taxon>
        <taxon>Arthropoda</taxon>
        <taxon>Crustacea</taxon>
        <taxon>Multicrustacea</taxon>
        <taxon>Malacostraca</taxon>
        <taxon>Eumalacostraca</taxon>
        <taxon>Eucarida</taxon>
        <taxon>Decapoda</taxon>
        <taxon>Pleocyemata</taxon>
        <taxon>Brachyura</taxon>
        <taxon>Eubrachyura</taxon>
        <taxon>Portunoidea</taxon>
        <taxon>Portunidae</taxon>
        <taxon>Portuninae</taxon>
        <taxon>Portunus</taxon>
    </lineage>
</organism>
<evidence type="ECO:0000313" key="3">
    <source>
        <dbReference type="Proteomes" id="UP000324222"/>
    </source>
</evidence>
<gene>
    <name evidence="2" type="ORF">E2C01_040248</name>
</gene>
<comment type="caution">
    <text evidence="2">The sequence shown here is derived from an EMBL/GenBank/DDBJ whole genome shotgun (WGS) entry which is preliminary data.</text>
</comment>
<protein>
    <submittedName>
        <fullName evidence="2">Uncharacterized protein</fullName>
    </submittedName>
</protein>
<feature type="region of interest" description="Disordered" evidence="1">
    <location>
        <begin position="61"/>
        <end position="93"/>
    </location>
</feature>
<proteinExistence type="predicted"/>
<accession>A0A5B7FNN9</accession>
<dbReference type="Proteomes" id="UP000324222">
    <property type="component" value="Unassembled WGS sequence"/>
</dbReference>
<sequence length="93" mass="10378">MLSRARWISGAASGVSVKKGAVGRDGGKGAVSARYLEHNRCKTVRYVAEVPWPGRQRTYYKDSSQLSSRSDNHAFPGTPFKPRLKNHFRVDTL</sequence>
<keyword evidence="3" id="KW-1185">Reference proteome</keyword>
<name>A0A5B7FNN9_PORTR</name>